<feature type="transmembrane region" description="Helical" evidence="1">
    <location>
        <begin position="57"/>
        <end position="75"/>
    </location>
</feature>
<organism evidence="2 3">
    <name type="scientific">Clostridium estertheticum subsp. estertheticum</name>
    <dbReference type="NCBI Taxonomy" id="1552"/>
    <lineage>
        <taxon>Bacteria</taxon>
        <taxon>Bacillati</taxon>
        <taxon>Bacillota</taxon>
        <taxon>Clostridia</taxon>
        <taxon>Eubacteriales</taxon>
        <taxon>Clostridiaceae</taxon>
        <taxon>Clostridium</taxon>
    </lineage>
</organism>
<keyword evidence="1" id="KW-1133">Transmembrane helix</keyword>
<evidence type="ECO:0000313" key="3">
    <source>
        <dbReference type="Proteomes" id="UP000182569"/>
    </source>
</evidence>
<feature type="transmembrane region" description="Helical" evidence="1">
    <location>
        <begin position="154"/>
        <end position="172"/>
    </location>
</feature>
<evidence type="ECO:0008006" key="4">
    <source>
        <dbReference type="Google" id="ProtNLM"/>
    </source>
</evidence>
<dbReference type="RefSeq" id="WP_071613734.1">
    <property type="nucleotide sequence ID" value="NZ_CP015756.1"/>
</dbReference>
<dbReference type="EMBL" id="CP015756">
    <property type="protein sequence ID" value="APC41440.1"/>
    <property type="molecule type" value="Genomic_DNA"/>
</dbReference>
<proteinExistence type="predicted"/>
<keyword evidence="1" id="KW-0472">Membrane</keyword>
<evidence type="ECO:0000256" key="1">
    <source>
        <dbReference type="SAM" id="Phobius"/>
    </source>
</evidence>
<feature type="transmembrane region" description="Helical" evidence="1">
    <location>
        <begin position="179"/>
        <end position="200"/>
    </location>
</feature>
<gene>
    <name evidence="2" type="ORF">A7L45_15830</name>
</gene>
<feature type="transmembrane region" description="Helical" evidence="1">
    <location>
        <begin position="96"/>
        <end position="129"/>
    </location>
</feature>
<name>A0A1J0GKG9_9CLOT</name>
<accession>A0A1J0GKG9</accession>
<keyword evidence="3" id="KW-1185">Reference proteome</keyword>
<dbReference type="Proteomes" id="UP000182569">
    <property type="component" value="Chromosome"/>
</dbReference>
<dbReference type="KEGG" id="ceu:A7L45_15830"/>
<reference evidence="3" key="1">
    <citation type="journal article" date="2016" name="Front. Microbiol.">
        <title>Complete Genome Sequence of Clostridium estertheticum DSM 8809, a Microbe Identified in Spoiled Vacuum Packed Beef.</title>
        <authorList>
            <person name="Yu Z."/>
            <person name="Gunn L."/>
            <person name="Brennan E."/>
            <person name="Reid R."/>
            <person name="Wall P.G."/>
            <person name="Gaora O.P."/>
            <person name="Hurley D."/>
            <person name="Bolton D."/>
            <person name="Fanning S."/>
        </authorList>
    </citation>
    <scope>NUCLEOTIDE SEQUENCE [LARGE SCALE GENOMIC DNA]</scope>
    <source>
        <strain evidence="3">DSM 8809</strain>
    </source>
</reference>
<feature type="transmembrane region" description="Helical" evidence="1">
    <location>
        <begin position="32"/>
        <end position="51"/>
    </location>
</feature>
<feature type="transmembrane region" description="Helical" evidence="1">
    <location>
        <begin position="220"/>
        <end position="244"/>
    </location>
</feature>
<dbReference type="AlphaFoldDB" id="A0A1J0GKG9"/>
<dbReference type="OrthoDB" id="1911313at2"/>
<protein>
    <recommendedName>
        <fullName evidence="4">ABC-2 transporter permease</fullName>
    </recommendedName>
</protein>
<evidence type="ECO:0000313" key="2">
    <source>
        <dbReference type="EMBL" id="APC41440.1"/>
    </source>
</evidence>
<sequence length="257" mass="28663">MLKKLITFQKLLINSMPPININSKNTSEKMRYGLGAFAMFLMNMLIFTGNTSSSNDVTPILFPVISIWMINRMLYSDQRLFETVPVSRKYTVLNVFLLSIILIFILYIAVSIVGSAFVGILFGFLYLVYPQGFSQSPPEPAVHQIINTTKGNMLMLYILVIVIFAGVAITFIKNKKLRLTSFAGFAIIGYGLLFFLKLTMPISPITGKVEFLESFSIMPHAGTILLFVAIATIIISITSVLIGYKLYVGKSNSSKCY</sequence>
<dbReference type="STRING" id="1552.A7L45_15830"/>
<keyword evidence="1" id="KW-0812">Transmembrane</keyword>